<sequence>MYWIPSTRVTESALDKELGFAAALPLASDQFPLSSVLAEVQLPYDSARTASGGPTSSISIIHHVVDLFQWARLTVQSVESKQADYPSSGERSNSWIQHRMRMRDEQEKKRLTGKSDKQAKQSKDIKPSAQVKIVENQLHIAPSAVIVICTDTATDNLLEQVRRQALGISAGLTFLLEPLNSCQICMGSEEYGTRNPVATSRAQQLELSSSRLVSLCSVRNACFVIIRRSLGTFTHSRRVRERFNYWVSLGNVV</sequence>
<evidence type="ECO:0000256" key="1">
    <source>
        <dbReference type="SAM" id="MobiDB-lite"/>
    </source>
</evidence>
<dbReference type="STRING" id="983506.L8X054"/>
<dbReference type="EMBL" id="AFRT01000842">
    <property type="protein sequence ID" value="ELU42398.1"/>
    <property type="molecule type" value="Genomic_DNA"/>
</dbReference>
<feature type="region of interest" description="Disordered" evidence="1">
    <location>
        <begin position="81"/>
        <end position="127"/>
    </location>
</feature>
<proteinExistence type="predicted"/>
<name>L8X054_THACA</name>
<dbReference type="HOGENOM" id="CLU_1099132_0_0_1"/>
<comment type="caution">
    <text evidence="2">The sequence shown here is derived from an EMBL/GenBank/DDBJ whole genome shotgun (WGS) entry which is preliminary data.</text>
</comment>
<dbReference type="Proteomes" id="UP000011668">
    <property type="component" value="Unassembled WGS sequence"/>
</dbReference>
<dbReference type="AlphaFoldDB" id="L8X054"/>
<protein>
    <submittedName>
        <fullName evidence="2">Uncharacterized protein</fullName>
    </submittedName>
</protein>
<accession>L8X054</accession>
<feature type="compositionally biased region" description="Basic and acidic residues" evidence="1">
    <location>
        <begin position="102"/>
        <end position="126"/>
    </location>
</feature>
<keyword evidence="3" id="KW-1185">Reference proteome</keyword>
<organism evidence="2 3">
    <name type="scientific">Thanatephorus cucumeris (strain AG1-IA)</name>
    <name type="common">Rice sheath blight fungus</name>
    <name type="synonym">Rhizoctonia solani</name>
    <dbReference type="NCBI Taxonomy" id="983506"/>
    <lineage>
        <taxon>Eukaryota</taxon>
        <taxon>Fungi</taxon>
        <taxon>Dikarya</taxon>
        <taxon>Basidiomycota</taxon>
        <taxon>Agaricomycotina</taxon>
        <taxon>Agaricomycetes</taxon>
        <taxon>Cantharellales</taxon>
        <taxon>Ceratobasidiaceae</taxon>
        <taxon>Rhizoctonia</taxon>
        <taxon>Rhizoctonia solani AG-1</taxon>
    </lineage>
</organism>
<evidence type="ECO:0000313" key="2">
    <source>
        <dbReference type="EMBL" id="ELU42398.1"/>
    </source>
</evidence>
<reference evidence="2 3" key="1">
    <citation type="journal article" date="2013" name="Nat. Commun.">
        <title>The evolution and pathogenic mechanisms of the rice sheath blight pathogen.</title>
        <authorList>
            <person name="Zheng A."/>
            <person name="Lin R."/>
            <person name="Xu L."/>
            <person name="Qin P."/>
            <person name="Tang C."/>
            <person name="Ai P."/>
            <person name="Zhang D."/>
            <person name="Liu Y."/>
            <person name="Sun Z."/>
            <person name="Feng H."/>
            <person name="Wang Y."/>
            <person name="Chen Y."/>
            <person name="Liang X."/>
            <person name="Fu R."/>
            <person name="Li Q."/>
            <person name="Zhang J."/>
            <person name="Yu X."/>
            <person name="Xie Z."/>
            <person name="Ding L."/>
            <person name="Guan P."/>
            <person name="Tang J."/>
            <person name="Liang Y."/>
            <person name="Wang S."/>
            <person name="Deng Q."/>
            <person name="Li S."/>
            <person name="Zhu J."/>
            <person name="Wang L."/>
            <person name="Liu H."/>
            <person name="Li P."/>
        </authorList>
    </citation>
    <scope>NUCLEOTIDE SEQUENCE [LARGE SCALE GENOMIC DNA]</scope>
    <source>
        <strain evidence="3">AG-1 IA</strain>
    </source>
</reference>
<gene>
    <name evidence="2" type="ORF">AG1IA_03572</name>
</gene>
<evidence type="ECO:0000313" key="3">
    <source>
        <dbReference type="Proteomes" id="UP000011668"/>
    </source>
</evidence>